<feature type="non-terminal residue" evidence="2">
    <location>
        <position position="1"/>
    </location>
</feature>
<keyword evidence="3" id="KW-1185">Reference proteome</keyword>
<reference evidence="2 3" key="1">
    <citation type="submission" date="2022-12" db="EMBL/GenBank/DDBJ databases">
        <title>Chromosome-level genome of Tegillarca granosa.</title>
        <authorList>
            <person name="Kim J."/>
        </authorList>
    </citation>
    <scope>NUCLEOTIDE SEQUENCE [LARGE SCALE GENOMIC DNA]</scope>
    <source>
        <strain evidence="2">Teg-2019</strain>
        <tissue evidence="2">Adductor muscle</tissue>
    </source>
</reference>
<sequence>PCASFDCSKQEDGIYELSCQSYVVCNSSESTLVHCPAGGTFVNATGRCGSYSDASYPCNVIKDCTTLPDGRYADINNGCQSYYRCYNNPKNVAPPCGLVKNCVGVADGRYADKSLGCHSYYTCEKDVYFGHNLCTNGLVFDEVLQTCNWPQNVSPPCGTKTA</sequence>
<gene>
    <name evidence="2" type="ORF">KUTeg_010363</name>
</gene>
<dbReference type="EMBL" id="JARBDR010000440">
    <property type="protein sequence ID" value="KAJ8312990.1"/>
    <property type="molecule type" value="Genomic_DNA"/>
</dbReference>
<comment type="caution">
    <text evidence="2">The sequence shown here is derived from an EMBL/GenBank/DDBJ whole genome shotgun (WGS) entry which is preliminary data.</text>
</comment>
<proteinExistence type="predicted"/>
<dbReference type="InterPro" id="IPR002557">
    <property type="entry name" value="Chitin-bd_dom"/>
</dbReference>
<dbReference type="Gene3D" id="2.170.140.10">
    <property type="entry name" value="Chitin binding domain"/>
    <property type="match status" value="1"/>
</dbReference>
<organism evidence="2 3">
    <name type="scientific">Tegillarca granosa</name>
    <name type="common">Malaysian cockle</name>
    <name type="synonym">Anadara granosa</name>
    <dbReference type="NCBI Taxonomy" id="220873"/>
    <lineage>
        <taxon>Eukaryota</taxon>
        <taxon>Metazoa</taxon>
        <taxon>Spiralia</taxon>
        <taxon>Lophotrochozoa</taxon>
        <taxon>Mollusca</taxon>
        <taxon>Bivalvia</taxon>
        <taxon>Autobranchia</taxon>
        <taxon>Pteriomorphia</taxon>
        <taxon>Arcoida</taxon>
        <taxon>Arcoidea</taxon>
        <taxon>Arcidae</taxon>
        <taxon>Tegillarca</taxon>
    </lineage>
</organism>
<name>A0ABQ9FBH0_TEGGR</name>
<protein>
    <recommendedName>
        <fullName evidence="1">Chitin-binding type-2 domain-containing protein</fullName>
    </recommendedName>
</protein>
<evidence type="ECO:0000313" key="3">
    <source>
        <dbReference type="Proteomes" id="UP001217089"/>
    </source>
</evidence>
<accession>A0ABQ9FBH0</accession>
<evidence type="ECO:0000259" key="1">
    <source>
        <dbReference type="PROSITE" id="PS50940"/>
    </source>
</evidence>
<evidence type="ECO:0000313" key="2">
    <source>
        <dbReference type="EMBL" id="KAJ8312990.1"/>
    </source>
</evidence>
<feature type="domain" description="Chitin-binding type-2" evidence="1">
    <location>
        <begin position="99"/>
        <end position="159"/>
    </location>
</feature>
<dbReference type="Proteomes" id="UP001217089">
    <property type="component" value="Unassembled WGS sequence"/>
</dbReference>
<dbReference type="SMART" id="SM00494">
    <property type="entry name" value="ChtBD2"/>
    <property type="match status" value="2"/>
</dbReference>
<dbReference type="SUPFAM" id="SSF57625">
    <property type="entry name" value="Invertebrate chitin-binding proteins"/>
    <property type="match status" value="2"/>
</dbReference>
<dbReference type="InterPro" id="IPR036508">
    <property type="entry name" value="Chitin-bd_dom_sf"/>
</dbReference>
<dbReference type="PROSITE" id="PS50940">
    <property type="entry name" value="CHIT_BIND_II"/>
    <property type="match status" value="2"/>
</dbReference>
<dbReference type="Pfam" id="PF01607">
    <property type="entry name" value="CBM_14"/>
    <property type="match status" value="2"/>
</dbReference>
<feature type="domain" description="Chitin-binding type-2" evidence="1">
    <location>
        <begin position="4"/>
        <end position="60"/>
    </location>
</feature>